<protein>
    <submittedName>
        <fullName evidence="2">Uncharacterized protein</fullName>
    </submittedName>
</protein>
<feature type="compositionally biased region" description="Basic residues" evidence="1">
    <location>
        <begin position="194"/>
        <end position="203"/>
    </location>
</feature>
<comment type="caution">
    <text evidence="2">The sequence shown here is derived from an EMBL/GenBank/DDBJ whole genome shotgun (WGS) entry which is preliminary data.</text>
</comment>
<sequence>MPRRNRKKKSAIPQSPVHPLYWEPPVPVIPGLSLAARLAVDRSNSSATAVHPSAYRDGFVDPSGDIFTNITCQTEYSHLSPEELRFNDLEIDTGLAPWNPYSFEEARLRYYLDEGRTSVPQFGPPTPAFTFSEPGRPAPGPMVDGKSATIICSMCAARLDADAQGCEEYEATSEGLGRDTPTPSLSRHYDSRGQKKRSRISRRVRQLEKTVESLSHGLFLALTELKGRSTTADDPKSNDSGVVDVLTTAFSSLSTVVDHPNGIGASGPDAILRPSEQWDPTTQHESATKHTNTDPEAHFMSRVSKFGPIAGPNDVVDHITTGNDGSFFTSSDRSPISGLLRHILDFMTCPEVFRFLKSAEAHVVLRSTQLSDLFWVSDNLFNVHGGILIYCLQKSLIAMDAISGHGLSAWSQDSELMQKLDETYRKQLRPHIDTDGSHNSVTKIAWEMYCLELGGIFSERFPDWESATSFFQNLSEEYGGFLNPMITSSYIEDLTALWTQVHPALLEVTRWLEPFIDYGPDYHRATPLYDATIALGRHARELFLRRGGVKESPGTSLMRDKNLMRLLREHRSGELKKMQREMRSIISGAVSRNFDPSSVIADETPSAEVVALVGRAKQVTNWRVAEPSSAQLQDALALREVRVMTTYRPLLLRAGTAAARIRSDMFRMLAQTRQPTEGGPIGEREIFWDGIVLPSSL</sequence>
<proteinExistence type="predicted"/>
<evidence type="ECO:0000256" key="1">
    <source>
        <dbReference type="SAM" id="MobiDB-lite"/>
    </source>
</evidence>
<evidence type="ECO:0000313" key="3">
    <source>
        <dbReference type="Proteomes" id="UP001201163"/>
    </source>
</evidence>
<dbReference type="EMBL" id="JAKELL010000027">
    <property type="protein sequence ID" value="KAH8991253.1"/>
    <property type="molecule type" value="Genomic_DNA"/>
</dbReference>
<reference evidence="2" key="1">
    <citation type="submission" date="2022-01" db="EMBL/GenBank/DDBJ databases">
        <title>Comparative genomics reveals a dynamic genome evolution in the ectomycorrhizal milk-cap (Lactarius) mushrooms.</title>
        <authorList>
            <consortium name="DOE Joint Genome Institute"/>
            <person name="Lebreton A."/>
            <person name="Tang N."/>
            <person name="Kuo A."/>
            <person name="LaButti K."/>
            <person name="Drula E."/>
            <person name="Barry K."/>
            <person name="Clum A."/>
            <person name="Lipzen A."/>
            <person name="Mousain D."/>
            <person name="Ng V."/>
            <person name="Wang R."/>
            <person name="Wang X."/>
            <person name="Dai Y."/>
            <person name="Henrissat B."/>
            <person name="Grigoriev I.V."/>
            <person name="Guerin-Laguette A."/>
            <person name="Yu F."/>
            <person name="Martin F.M."/>
        </authorList>
    </citation>
    <scope>NUCLEOTIDE SEQUENCE</scope>
    <source>
        <strain evidence="2">QP</strain>
    </source>
</reference>
<gene>
    <name evidence="2" type="ORF">EDB92DRAFT_1861747</name>
</gene>
<feature type="region of interest" description="Disordered" evidence="1">
    <location>
        <begin position="272"/>
        <end position="295"/>
    </location>
</feature>
<dbReference type="Proteomes" id="UP001201163">
    <property type="component" value="Unassembled WGS sequence"/>
</dbReference>
<name>A0AAD4LGU2_9AGAM</name>
<accession>A0AAD4LGU2</accession>
<feature type="compositionally biased region" description="Basic and acidic residues" evidence="1">
    <location>
        <begin position="286"/>
        <end position="295"/>
    </location>
</feature>
<organism evidence="2 3">
    <name type="scientific">Lactarius akahatsu</name>
    <dbReference type="NCBI Taxonomy" id="416441"/>
    <lineage>
        <taxon>Eukaryota</taxon>
        <taxon>Fungi</taxon>
        <taxon>Dikarya</taxon>
        <taxon>Basidiomycota</taxon>
        <taxon>Agaricomycotina</taxon>
        <taxon>Agaricomycetes</taxon>
        <taxon>Russulales</taxon>
        <taxon>Russulaceae</taxon>
        <taxon>Lactarius</taxon>
    </lineage>
</organism>
<feature type="region of interest" description="Disordered" evidence="1">
    <location>
        <begin position="171"/>
        <end position="203"/>
    </location>
</feature>
<evidence type="ECO:0000313" key="2">
    <source>
        <dbReference type="EMBL" id="KAH8991253.1"/>
    </source>
</evidence>
<keyword evidence="3" id="KW-1185">Reference proteome</keyword>
<dbReference type="AlphaFoldDB" id="A0AAD4LGU2"/>